<dbReference type="RefSeq" id="WP_183185304.1">
    <property type="nucleotide sequence ID" value="NZ_BMNP01000017.1"/>
</dbReference>
<reference evidence="2 3" key="1">
    <citation type="submission" date="2020-08" db="EMBL/GenBank/DDBJ databases">
        <title>Genomic Encyclopedia of Type Strains, Phase IV (KMG-IV): sequencing the most valuable type-strain genomes for metagenomic binning, comparative biology and taxonomic classification.</title>
        <authorList>
            <person name="Goeker M."/>
        </authorList>
    </citation>
    <scope>NUCLEOTIDE SEQUENCE [LARGE SCALE GENOMIC DNA]</scope>
    <source>
        <strain evidence="2 3">DSM 17075</strain>
    </source>
</reference>
<comment type="caution">
    <text evidence="2">The sequence shown here is derived from an EMBL/GenBank/DDBJ whole genome shotgun (WGS) entry which is preliminary data.</text>
</comment>
<feature type="transmembrane region" description="Helical" evidence="1">
    <location>
        <begin position="61"/>
        <end position="81"/>
    </location>
</feature>
<dbReference type="Pfam" id="PF14007">
    <property type="entry name" value="YtpI"/>
    <property type="match status" value="1"/>
</dbReference>
<dbReference type="Proteomes" id="UP000559598">
    <property type="component" value="Unassembled WGS sequence"/>
</dbReference>
<keyword evidence="1" id="KW-0812">Transmembrane</keyword>
<gene>
    <name evidence="2" type="ORF">GGR02_002553</name>
</gene>
<evidence type="ECO:0000313" key="2">
    <source>
        <dbReference type="EMBL" id="MBB4074760.1"/>
    </source>
</evidence>
<keyword evidence="1" id="KW-1133">Transmembrane helix</keyword>
<keyword evidence="1" id="KW-0472">Membrane</keyword>
<feature type="transmembrane region" description="Helical" evidence="1">
    <location>
        <begin position="34"/>
        <end position="55"/>
    </location>
</feature>
<name>A0A840DP39_9BACL</name>
<dbReference type="AlphaFoldDB" id="A0A840DP39"/>
<dbReference type="InterPro" id="IPR025618">
    <property type="entry name" value="YtpI"/>
</dbReference>
<protein>
    <submittedName>
        <fullName evidence="2">Intracellular septation protein A</fullName>
    </submittedName>
</protein>
<proteinExistence type="predicted"/>
<evidence type="ECO:0000256" key="1">
    <source>
        <dbReference type="SAM" id="Phobius"/>
    </source>
</evidence>
<evidence type="ECO:0000313" key="3">
    <source>
        <dbReference type="Proteomes" id="UP000559598"/>
    </source>
</evidence>
<accession>A0A840DP39</accession>
<feature type="transmembrane region" description="Helical" evidence="1">
    <location>
        <begin position="6"/>
        <end position="22"/>
    </location>
</feature>
<keyword evidence="3" id="KW-1185">Reference proteome</keyword>
<dbReference type="EMBL" id="JACIDE010000019">
    <property type="protein sequence ID" value="MBB4074760.1"/>
    <property type="molecule type" value="Genomic_DNA"/>
</dbReference>
<organism evidence="2 3">
    <name type="scientific">Anoxybacteroides voinovskiense</name>
    <dbReference type="NCBI Taxonomy" id="230470"/>
    <lineage>
        <taxon>Bacteria</taxon>
        <taxon>Bacillati</taxon>
        <taxon>Bacillota</taxon>
        <taxon>Bacilli</taxon>
        <taxon>Bacillales</taxon>
        <taxon>Anoxybacillaceae</taxon>
        <taxon>Anoxybacteroides</taxon>
    </lineage>
</organism>
<sequence length="103" mass="11727">MPVLVILIIFSLSFYAYYKMKYFRSHRPAERRWISAKASMALGSFVFFFGANQFFLYSSTVTYVVGTIFLLIGGGSIWAGYRAYKHYLPLVIEEAAQLTKNGG</sequence>